<protein>
    <submittedName>
        <fullName evidence="2">NYN domain-containing protein</fullName>
    </submittedName>
</protein>
<reference evidence="2" key="1">
    <citation type="submission" date="2023-01" db="EMBL/GenBank/DDBJ databases">
        <title>Human gut microbiome strain richness.</title>
        <authorList>
            <person name="Chen-Liaw A."/>
        </authorList>
    </citation>
    <scope>NUCLEOTIDE SEQUENCE</scope>
    <source>
        <strain evidence="2">D59st1_B8_D59t2_181005</strain>
    </source>
</reference>
<gene>
    <name evidence="2" type="ORF">PNV70_01995</name>
</gene>
<proteinExistence type="predicted"/>
<accession>A0AAW6E1B7</accession>
<organism evidence="2 3">
    <name type="scientific">Ruminococcus bicirculans</name>
    <name type="common">ex Wegman et al. 2014</name>
    <dbReference type="NCBI Taxonomy" id="1160721"/>
    <lineage>
        <taxon>Bacteria</taxon>
        <taxon>Bacillati</taxon>
        <taxon>Bacillota</taxon>
        <taxon>Clostridia</taxon>
        <taxon>Eubacteriales</taxon>
        <taxon>Oscillospiraceae</taxon>
        <taxon>Ruminococcus</taxon>
    </lineage>
</organism>
<dbReference type="AlphaFoldDB" id="A0AAW6E1B7"/>
<dbReference type="InterPro" id="IPR021139">
    <property type="entry name" value="NYN"/>
</dbReference>
<dbReference type="Proteomes" id="UP001211421">
    <property type="component" value="Unassembled WGS sequence"/>
</dbReference>
<evidence type="ECO:0000313" key="2">
    <source>
        <dbReference type="EMBL" id="MDB8740839.1"/>
    </source>
</evidence>
<evidence type="ECO:0000313" key="3">
    <source>
        <dbReference type="Proteomes" id="UP001211421"/>
    </source>
</evidence>
<sequence>MKADDIITVKREISTAILVDGGFYRKRAYYFWGEKSPKERADELYDYCMKLLHNQHEQRYLYRIFYYDCPPVEKNVYNPLTKRSVDLAKSDEYKWTNEFFKELKSKRKVALRMGRLSENSLHYNIKPEAFKKLVNGQITISDLTDNDLKLNLEQKGVDMRVGIDISSLSFKKHVDQIILIAGDSDFVPAAKQSRREGIDFILAPMGATIKADLYEHIDGLINRPTKKTEKEVM</sequence>
<dbReference type="Gene3D" id="3.40.50.1010">
    <property type="entry name" value="5'-nuclease"/>
    <property type="match status" value="1"/>
</dbReference>
<dbReference type="GO" id="GO:0004540">
    <property type="term" value="F:RNA nuclease activity"/>
    <property type="evidence" value="ECO:0007669"/>
    <property type="project" value="InterPro"/>
</dbReference>
<name>A0AAW6E1B7_9FIRM</name>
<dbReference type="CDD" id="cd18722">
    <property type="entry name" value="PIN_NicB-like"/>
    <property type="match status" value="1"/>
</dbReference>
<dbReference type="RefSeq" id="WP_195550975.1">
    <property type="nucleotide sequence ID" value="NZ_JADMNX010000001.1"/>
</dbReference>
<dbReference type="Pfam" id="PF01936">
    <property type="entry name" value="NYN"/>
    <property type="match status" value="1"/>
</dbReference>
<evidence type="ECO:0000259" key="1">
    <source>
        <dbReference type="Pfam" id="PF01936"/>
    </source>
</evidence>
<dbReference type="EMBL" id="JAQMLS010000001">
    <property type="protein sequence ID" value="MDB8740839.1"/>
    <property type="molecule type" value="Genomic_DNA"/>
</dbReference>
<comment type="caution">
    <text evidence="2">The sequence shown here is derived from an EMBL/GenBank/DDBJ whole genome shotgun (WGS) entry which is preliminary data.</text>
</comment>
<feature type="domain" description="NYN" evidence="1">
    <location>
        <begin position="149"/>
        <end position="203"/>
    </location>
</feature>